<evidence type="ECO:0000313" key="3">
    <source>
        <dbReference type="Proteomes" id="UP001139516"/>
    </source>
</evidence>
<sequence length="181" mass="17993">MIEVRSDQWTGNDATAAATQVCGEFHDQEKLDGALSRLEGSLFQRADLSVRHGGTAAPTAGESAEAEEPTRHDDVRNLRQLGTGIASAAAGMAAAGAVIATGGAALPAVAAAAAGGIGTAAAGTAIGQAAAPDGDAPMHQDAEAGGAILMVHADTPEKQARAEQLLRECGAARVWTQDGAS</sequence>
<reference evidence="2" key="1">
    <citation type="submission" date="2022-04" db="EMBL/GenBank/DDBJ databases">
        <title>Roseomonas acroporae sp. nov., isolated from coral Acropora digitifera.</title>
        <authorList>
            <person name="Sun H."/>
        </authorList>
    </citation>
    <scope>NUCLEOTIDE SEQUENCE</scope>
    <source>
        <strain evidence="2">NAR14</strain>
    </source>
</reference>
<protein>
    <submittedName>
        <fullName evidence="2">Uncharacterized protein</fullName>
    </submittedName>
</protein>
<proteinExistence type="predicted"/>
<dbReference type="Proteomes" id="UP001139516">
    <property type="component" value="Unassembled WGS sequence"/>
</dbReference>
<dbReference type="EMBL" id="JALPRX010000059">
    <property type="protein sequence ID" value="MCK8785508.1"/>
    <property type="molecule type" value="Genomic_DNA"/>
</dbReference>
<feature type="region of interest" description="Disordered" evidence="1">
    <location>
        <begin position="49"/>
        <end position="71"/>
    </location>
</feature>
<name>A0A9X1Y8L0_9PROT</name>
<organism evidence="2 3">
    <name type="scientific">Roseomonas acroporae</name>
    <dbReference type="NCBI Taxonomy" id="2937791"/>
    <lineage>
        <taxon>Bacteria</taxon>
        <taxon>Pseudomonadati</taxon>
        <taxon>Pseudomonadota</taxon>
        <taxon>Alphaproteobacteria</taxon>
        <taxon>Acetobacterales</taxon>
        <taxon>Roseomonadaceae</taxon>
        <taxon>Roseomonas</taxon>
    </lineage>
</organism>
<comment type="caution">
    <text evidence="2">The sequence shown here is derived from an EMBL/GenBank/DDBJ whole genome shotgun (WGS) entry which is preliminary data.</text>
</comment>
<dbReference type="AlphaFoldDB" id="A0A9X1Y8L0"/>
<evidence type="ECO:0000256" key="1">
    <source>
        <dbReference type="SAM" id="MobiDB-lite"/>
    </source>
</evidence>
<accession>A0A9X1Y8L0</accession>
<gene>
    <name evidence="2" type="ORF">M0638_14050</name>
</gene>
<keyword evidence="3" id="KW-1185">Reference proteome</keyword>
<dbReference type="RefSeq" id="WP_248667632.1">
    <property type="nucleotide sequence ID" value="NZ_JALPRX010000059.1"/>
</dbReference>
<evidence type="ECO:0000313" key="2">
    <source>
        <dbReference type="EMBL" id="MCK8785508.1"/>
    </source>
</evidence>